<dbReference type="SUPFAM" id="SSF103481">
    <property type="entry name" value="Multidrug resistance efflux transporter EmrE"/>
    <property type="match status" value="1"/>
</dbReference>
<evidence type="ECO:0000256" key="12">
    <source>
        <dbReference type="SAM" id="Phobius"/>
    </source>
</evidence>
<feature type="transmembrane region" description="Helical" evidence="12">
    <location>
        <begin position="39"/>
        <end position="62"/>
    </location>
</feature>
<keyword evidence="5" id="KW-0997">Cell inner membrane</keyword>
<dbReference type="Gene3D" id="1.10.3730.20">
    <property type="match status" value="1"/>
</dbReference>
<dbReference type="PANTHER" id="PTHR30561">
    <property type="entry name" value="SMR FAMILY PROTON-DEPENDENT DRUG EFFLUX TRANSPORTER SUGE"/>
    <property type="match status" value="1"/>
</dbReference>
<dbReference type="GO" id="GO:0022857">
    <property type="term" value="F:transmembrane transporter activity"/>
    <property type="evidence" value="ECO:0007669"/>
    <property type="project" value="InterPro"/>
</dbReference>
<feature type="transmembrane region" description="Helical" evidence="12">
    <location>
        <begin position="95"/>
        <end position="112"/>
    </location>
</feature>
<dbReference type="GO" id="GO:0005886">
    <property type="term" value="C:plasma membrane"/>
    <property type="evidence" value="ECO:0007669"/>
    <property type="project" value="UniProtKB-SubCell"/>
</dbReference>
<dbReference type="PANTHER" id="PTHR30561:SF9">
    <property type="entry name" value="4-AMINO-4-DEOXY-L-ARABINOSE-PHOSPHOUNDECAPRENOL FLIPPASE SUBUNIT ARNF-RELATED"/>
    <property type="match status" value="1"/>
</dbReference>
<dbReference type="InterPro" id="IPR000620">
    <property type="entry name" value="EamA_dom"/>
</dbReference>
<dbReference type="AlphaFoldDB" id="A0A1G4SXA8"/>
<keyword evidence="8" id="KW-0448">Lipopolysaccharide biosynthesis</keyword>
<evidence type="ECO:0000313" key="14">
    <source>
        <dbReference type="EMBL" id="SCW73686.1"/>
    </source>
</evidence>
<keyword evidence="6" id="KW-0441">Lipid A biosynthesis</keyword>
<gene>
    <name evidence="14" type="ORF">SAMN04487970_10375</name>
</gene>
<evidence type="ECO:0000259" key="13">
    <source>
        <dbReference type="Pfam" id="PF00892"/>
    </source>
</evidence>
<evidence type="ECO:0000256" key="2">
    <source>
        <dbReference type="ARBA" id="ARBA00007362"/>
    </source>
</evidence>
<keyword evidence="7 12" id="KW-0812">Transmembrane</keyword>
<comment type="subcellular location">
    <subcellularLocation>
        <location evidence="1">Cell membrane</location>
        <topology evidence="1">Multi-pass membrane protein</topology>
    </subcellularLocation>
</comment>
<dbReference type="InterPro" id="IPR000390">
    <property type="entry name" value="Small_drug/metabolite_transptr"/>
</dbReference>
<keyword evidence="11 12" id="KW-0472">Membrane</keyword>
<evidence type="ECO:0000256" key="3">
    <source>
        <dbReference type="ARBA" id="ARBA00022475"/>
    </source>
</evidence>
<feature type="domain" description="EamA" evidence="13">
    <location>
        <begin position="3"/>
        <end position="111"/>
    </location>
</feature>
<reference evidence="15" key="1">
    <citation type="submission" date="2016-10" db="EMBL/GenBank/DDBJ databases">
        <authorList>
            <person name="Varghese N."/>
            <person name="Submissions S."/>
        </authorList>
    </citation>
    <scope>NUCLEOTIDE SEQUENCE [LARGE SCALE GENOMIC DNA]</scope>
    <source>
        <strain evidence="15">CGMCC 1.8946</strain>
    </source>
</reference>
<sequence length="113" mass="12410">MNMTSYLMLFGNILLLVSGQILFKFGLQKIGGFDLVKVAVSPFIISGLALYVVATVLWFIVLTKMSLSVAYPLQSLAYILGLIAAWFFFGEVITMTKWVGVAAILFGAYMIAK</sequence>
<keyword evidence="3" id="KW-1003">Cell membrane</keyword>
<evidence type="ECO:0000256" key="7">
    <source>
        <dbReference type="ARBA" id="ARBA00022692"/>
    </source>
</evidence>
<evidence type="ECO:0000256" key="4">
    <source>
        <dbReference type="ARBA" id="ARBA00022516"/>
    </source>
</evidence>
<dbReference type="InterPro" id="IPR037185">
    <property type="entry name" value="EmrE-like"/>
</dbReference>
<dbReference type="OrthoDB" id="513492at2"/>
<dbReference type="Pfam" id="PF00892">
    <property type="entry name" value="EamA"/>
    <property type="match status" value="1"/>
</dbReference>
<name>A0A1G4SXA8_9BACL</name>
<dbReference type="Proteomes" id="UP000198601">
    <property type="component" value="Unassembled WGS sequence"/>
</dbReference>
<evidence type="ECO:0000256" key="11">
    <source>
        <dbReference type="ARBA" id="ARBA00023136"/>
    </source>
</evidence>
<evidence type="ECO:0000256" key="1">
    <source>
        <dbReference type="ARBA" id="ARBA00004651"/>
    </source>
</evidence>
<evidence type="ECO:0000256" key="6">
    <source>
        <dbReference type="ARBA" id="ARBA00022556"/>
    </source>
</evidence>
<comment type="similarity">
    <text evidence="2">Belongs to the EamA transporter family.</text>
</comment>
<proteinExistence type="inferred from homology"/>
<evidence type="ECO:0000313" key="15">
    <source>
        <dbReference type="Proteomes" id="UP000198601"/>
    </source>
</evidence>
<evidence type="ECO:0000256" key="8">
    <source>
        <dbReference type="ARBA" id="ARBA00022985"/>
    </source>
</evidence>
<accession>A0A1G4SXA8</accession>
<keyword evidence="10" id="KW-0443">Lipid metabolism</keyword>
<keyword evidence="15" id="KW-1185">Reference proteome</keyword>
<keyword evidence="4" id="KW-0444">Lipid biosynthesis</keyword>
<organism evidence="14 15">
    <name type="scientific">Paenibacillus tianmuensis</name>
    <dbReference type="NCBI Taxonomy" id="624147"/>
    <lineage>
        <taxon>Bacteria</taxon>
        <taxon>Bacillati</taxon>
        <taxon>Bacillota</taxon>
        <taxon>Bacilli</taxon>
        <taxon>Bacillales</taxon>
        <taxon>Paenibacillaceae</taxon>
        <taxon>Paenibacillus</taxon>
    </lineage>
</organism>
<dbReference type="EMBL" id="FMTT01000037">
    <property type="protein sequence ID" value="SCW73686.1"/>
    <property type="molecule type" value="Genomic_DNA"/>
</dbReference>
<dbReference type="STRING" id="624147.SAMN04487970_10375"/>
<protein>
    <submittedName>
        <fullName evidence="14">EamA-like transporter family protein</fullName>
    </submittedName>
</protein>
<evidence type="ECO:0000256" key="5">
    <source>
        <dbReference type="ARBA" id="ARBA00022519"/>
    </source>
</evidence>
<evidence type="ECO:0000256" key="9">
    <source>
        <dbReference type="ARBA" id="ARBA00022989"/>
    </source>
</evidence>
<feature type="transmembrane region" description="Helical" evidence="12">
    <location>
        <begin position="69"/>
        <end position="89"/>
    </location>
</feature>
<feature type="transmembrane region" description="Helical" evidence="12">
    <location>
        <begin position="7"/>
        <end position="27"/>
    </location>
</feature>
<evidence type="ECO:0000256" key="10">
    <source>
        <dbReference type="ARBA" id="ARBA00023098"/>
    </source>
</evidence>
<dbReference type="GO" id="GO:0009103">
    <property type="term" value="P:lipopolysaccharide biosynthetic process"/>
    <property type="evidence" value="ECO:0007669"/>
    <property type="project" value="UniProtKB-KW"/>
</dbReference>
<keyword evidence="9 12" id="KW-1133">Transmembrane helix</keyword>